<evidence type="ECO:0000313" key="9">
    <source>
        <dbReference type="EMBL" id="OCT50004.1"/>
    </source>
</evidence>
<keyword evidence="2 8" id="KW-0812">Transmembrane</keyword>
<keyword evidence="10" id="KW-1185">Reference proteome</keyword>
<proteinExistence type="inferred from homology"/>
<feature type="transmembrane region" description="Helical" evidence="8">
    <location>
        <begin position="139"/>
        <end position="157"/>
    </location>
</feature>
<evidence type="ECO:0000256" key="5">
    <source>
        <dbReference type="ARBA" id="ARBA00023033"/>
    </source>
</evidence>
<evidence type="ECO:0000256" key="1">
    <source>
        <dbReference type="ARBA" id="ARBA00004141"/>
    </source>
</evidence>
<evidence type="ECO:0000256" key="7">
    <source>
        <dbReference type="ARBA" id="ARBA00034313"/>
    </source>
</evidence>
<dbReference type="GO" id="GO:0004497">
    <property type="term" value="F:monooxygenase activity"/>
    <property type="evidence" value="ECO:0007669"/>
    <property type="project" value="UniProtKB-KW"/>
</dbReference>
<organism evidence="9 10">
    <name type="scientific">Cladophialophora carrionii</name>
    <dbReference type="NCBI Taxonomy" id="86049"/>
    <lineage>
        <taxon>Eukaryota</taxon>
        <taxon>Fungi</taxon>
        <taxon>Dikarya</taxon>
        <taxon>Ascomycota</taxon>
        <taxon>Pezizomycotina</taxon>
        <taxon>Eurotiomycetes</taxon>
        <taxon>Chaetothyriomycetidae</taxon>
        <taxon>Chaetothyriales</taxon>
        <taxon>Herpotrichiellaceae</taxon>
        <taxon>Cladophialophora</taxon>
    </lineage>
</organism>
<keyword evidence="4" id="KW-0560">Oxidoreductase</keyword>
<keyword evidence="6 8" id="KW-0472">Membrane</keyword>
<dbReference type="Proteomes" id="UP000094526">
    <property type="component" value="Unassembled WGS sequence"/>
</dbReference>
<comment type="subcellular location">
    <subcellularLocation>
        <location evidence="1">Membrane</location>
        <topology evidence="1">Multi-pass membrane protein</topology>
    </subcellularLocation>
</comment>
<comment type="similarity">
    <text evidence="7">Belongs to the anthrone oxygenase family.</text>
</comment>
<protein>
    <submittedName>
        <fullName evidence="9">Noranthrone monooxygenase</fullName>
    </submittedName>
</protein>
<evidence type="ECO:0000256" key="6">
    <source>
        <dbReference type="ARBA" id="ARBA00023136"/>
    </source>
</evidence>
<name>A0A1C1CNB6_9EURO</name>
<evidence type="ECO:0000256" key="4">
    <source>
        <dbReference type="ARBA" id="ARBA00023002"/>
    </source>
</evidence>
<dbReference type="OrthoDB" id="5954308at2759"/>
<dbReference type="AlphaFoldDB" id="A0A1C1CNB6"/>
<gene>
    <name evidence="9" type="primary">hypC</name>
    <name evidence="9" type="ORF">CLCR_07622</name>
</gene>
<evidence type="ECO:0000256" key="2">
    <source>
        <dbReference type="ARBA" id="ARBA00022692"/>
    </source>
</evidence>
<feature type="transmembrane region" description="Helical" evidence="8">
    <location>
        <begin position="12"/>
        <end position="30"/>
    </location>
</feature>
<feature type="transmembrane region" description="Helical" evidence="8">
    <location>
        <begin position="82"/>
        <end position="101"/>
    </location>
</feature>
<feature type="transmembrane region" description="Helical" evidence="8">
    <location>
        <begin position="50"/>
        <end position="70"/>
    </location>
</feature>
<reference evidence="10" key="1">
    <citation type="submission" date="2015-07" db="EMBL/GenBank/DDBJ databases">
        <authorList>
            <person name="Teixeira M.M."/>
            <person name="Souza R.C."/>
            <person name="Almeida L.G."/>
            <person name="Vicente V.A."/>
            <person name="de Hoog S."/>
            <person name="Bocca A.L."/>
            <person name="de Almeida S.R."/>
            <person name="Vasconcelos A.T."/>
            <person name="Felipe M.S."/>
        </authorList>
    </citation>
    <scope>NUCLEOTIDE SEQUENCE [LARGE SCALE GENOMIC DNA]</scope>
    <source>
        <strain evidence="10">KSF</strain>
    </source>
</reference>
<evidence type="ECO:0000256" key="3">
    <source>
        <dbReference type="ARBA" id="ARBA00022989"/>
    </source>
</evidence>
<dbReference type="PANTHER" id="PTHR35042:SF3">
    <property type="entry name" value="ANTHRONE OXYGENASE-RELATED"/>
    <property type="match status" value="1"/>
</dbReference>
<keyword evidence="3 8" id="KW-1133">Transmembrane helix</keyword>
<sequence length="162" mass="17833">MAKTQVQSKDITVPLVAIATGSILCVPVLLETTSLPAQLFHQWVTMYAYGHRVLPGLAIITCLIYLGVAFTRRTRNDAWVRYGLAGIVTVSIVPFTLIFMVSTNNTLFGLERDARVAGLVTTDIETGKELVTWWSRLHLMRSMLPLVGTVIGVTAVVDEVKM</sequence>
<dbReference type="VEuPathDB" id="FungiDB:CLCR_07622"/>
<dbReference type="PANTHER" id="PTHR35042">
    <property type="entry name" value="ANTHRONE OXYGENASE ENCC"/>
    <property type="match status" value="1"/>
</dbReference>
<comment type="caution">
    <text evidence="9">The sequence shown here is derived from an EMBL/GenBank/DDBJ whole genome shotgun (WGS) entry which is preliminary data.</text>
</comment>
<dbReference type="EMBL" id="LGRB01000010">
    <property type="protein sequence ID" value="OCT50004.1"/>
    <property type="molecule type" value="Genomic_DNA"/>
</dbReference>
<dbReference type="VEuPathDB" id="FungiDB:G647_08912"/>
<evidence type="ECO:0000313" key="10">
    <source>
        <dbReference type="Proteomes" id="UP000094526"/>
    </source>
</evidence>
<evidence type="ECO:0000256" key="8">
    <source>
        <dbReference type="SAM" id="Phobius"/>
    </source>
</evidence>
<keyword evidence="5 9" id="KW-0503">Monooxygenase</keyword>
<dbReference type="eggNOG" id="ENOG502SR2H">
    <property type="taxonomic scope" value="Eukaryota"/>
</dbReference>
<dbReference type="InterPro" id="IPR013901">
    <property type="entry name" value="Anthrone_oxy"/>
</dbReference>
<dbReference type="GO" id="GO:0016020">
    <property type="term" value="C:membrane"/>
    <property type="evidence" value="ECO:0007669"/>
    <property type="project" value="UniProtKB-SubCell"/>
</dbReference>
<dbReference type="Pfam" id="PF08592">
    <property type="entry name" value="Anthrone_oxy"/>
    <property type="match status" value="1"/>
</dbReference>
<accession>A0A1C1CNB6</accession>
<dbReference type="STRING" id="86049.A0A1C1CNB6"/>